<dbReference type="SUPFAM" id="SSF52540">
    <property type="entry name" value="P-loop containing nucleoside triphosphate hydrolases"/>
    <property type="match status" value="1"/>
</dbReference>
<dbReference type="PANTHER" id="PTHR12169:SF6">
    <property type="entry name" value="AFG1-LIKE ATPASE"/>
    <property type="match status" value="1"/>
</dbReference>
<reference evidence="3 4" key="1">
    <citation type="submission" date="2016-10" db="EMBL/GenBank/DDBJ databases">
        <authorList>
            <person name="de Groot N.N."/>
        </authorList>
    </citation>
    <scope>NUCLEOTIDE SEQUENCE [LARGE SCALE GENOMIC DNA]</scope>
    <source>
        <strain evidence="3 4">DSM 16077</strain>
    </source>
</reference>
<dbReference type="Gene3D" id="3.40.50.300">
    <property type="entry name" value="P-loop containing nucleotide triphosphate hydrolases"/>
    <property type="match status" value="1"/>
</dbReference>
<dbReference type="GO" id="GO:0016887">
    <property type="term" value="F:ATP hydrolysis activity"/>
    <property type="evidence" value="ECO:0007669"/>
    <property type="project" value="InterPro"/>
</dbReference>
<accession>A0A1G9LHY8</accession>
<dbReference type="InterPro" id="IPR005654">
    <property type="entry name" value="ATPase_AFG1-like"/>
</dbReference>
<dbReference type="STRING" id="144026.SAMN04488568_10167"/>
<dbReference type="GO" id="GO:0051301">
    <property type="term" value="P:cell division"/>
    <property type="evidence" value="ECO:0007669"/>
    <property type="project" value="UniProtKB-KW"/>
</dbReference>
<keyword evidence="4" id="KW-1185">Reference proteome</keyword>
<dbReference type="GO" id="GO:0005524">
    <property type="term" value="F:ATP binding"/>
    <property type="evidence" value="ECO:0007669"/>
    <property type="project" value="UniProtKB-KW"/>
</dbReference>
<proteinExistence type="predicted"/>
<dbReference type="EMBL" id="FNHG01000001">
    <property type="protein sequence ID" value="SDL61592.1"/>
    <property type="molecule type" value="Genomic_DNA"/>
</dbReference>
<keyword evidence="1" id="KW-0547">Nucleotide-binding</keyword>
<dbReference type="Proteomes" id="UP000199759">
    <property type="component" value="Unassembled WGS sequence"/>
</dbReference>
<dbReference type="RefSeq" id="WP_091765030.1">
    <property type="nucleotide sequence ID" value="NZ_FNHG01000001.1"/>
</dbReference>
<dbReference type="GO" id="GO:0005737">
    <property type="term" value="C:cytoplasm"/>
    <property type="evidence" value="ECO:0007669"/>
    <property type="project" value="TreeGrafter"/>
</dbReference>
<protein>
    <submittedName>
        <fullName evidence="3">Cell division protein ZapE</fullName>
    </submittedName>
</protein>
<keyword evidence="2" id="KW-0067">ATP-binding</keyword>
<dbReference type="PANTHER" id="PTHR12169">
    <property type="entry name" value="ATPASE N2B"/>
    <property type="match status" value="1"/>
</dbReference>
<dbReference type="NCBIfam" id="NF040713">
    <property type="entry name" value="ZapE"/>
    <property type="match status" value="1"/>
</dbReference>
<name>A0A1G9LHY8_9PROT</name>
<dbReference type="AlphaFoldDB" id="A0A1G9LHY8"/>
<evidence type="ECO:0000313" key="4">
    <source>
        <dbReference type="Proteomes" id="UP000199759"/>
    </source>
</evidence>
<keyword evidence="3" id="KW-0132">Cell division</keyword>
<evidence type="ECO:0000256" key="1">
    <source>
        <dbReference type="ARBA" id="ARBA00022741"/>
    </source>
</evidence>
<evidence type="ECO:0000313" key="3">
    <source>
        <dbReference type="EMBL" id="SDL61592.1"/>
    </source>
</evidence>
<sequence>MATPISLWQERVGSGVLSADADQERAARLLTALSQRLQGWTPGAKTLFGKTKPAPRGLYLWGGVGRGKSMLMDIFVDTAPVETRRRAHFHEFMQDVHARIGAWRGLSDSERKRRPEYVRGTGDDPIPPVARALAQQARLLAFDEFQVSDIADAMILGRLFDRLFEEGVVVVATSNRHPDDLYLDGINRQLFLPFIEELKSRLDLVELNGGVDHRLRQLEAAPVYYAPLGPDAAAAMDAAWARLTQGATPQHCVLEVSGRQLCVEREVAGVARFSFEELCARPLGAADYLAIAARFHTVLLDDVPELQRDKRNEAKRFVTLIDALYEAKTKLVMSADAEPVDLYPQGDGAFEFERTASRLIEMRSHDYLAAQWQVRDPGPAS</sequence>
<organism evidence="3 4">
    <name type="scientific">Maricaulis salignorans</name>
    <dbReference type="NCBI Taxonomy" id="144026"/>
    <lineage>
        <taxon>Bacteria</taxon>
        <taxon>Pseudomonadati</taxon>
        <taxon>Pseudomonadota</taxon>
        <taxon>Alphaproteobacteria</taxon>
        <taxon>Maricaulales</taxon>
        <taxon>Maricaulaceae</taxon>
        <taxon>Maricaulis</taxon>
    </lineage>
</organism>
<dbReference type="OrthoDB" id="9774491at2"/>
<dbReference type="InterPro" id="IPR027417">
    <property type="entry name" value="P-loop_NTPase"/>
</dbReference>
<gene>
    <name evidence="3" type="ORF">SAMN04488568_10167</name>
</gene>
<dbReference type="Pfam" id="PF03969">
    <property type="entry name" value="AFG1_ATPase"/>
    <property type="match status" value="1"/>
</dbReference>
<keyword evidence="3" id="KW-0131">Cell cycle</keyword>
<evidence type="ECO:0000256" key="2">
    <source>
        <dbReference type="ARBA" id="ARBA00022840"/>
    </source>
</evidence>